<organism evidence="6 7">
    <name type="scientific">Micromonospora craterilacus</name>
    <dbReference type="NCBI Taxonomy" id="1655439"/>
    <lineage>
        <taxon>Bacteria</taxon>
        <taxon>Bacillati</taxon>
        <taxon>Actinomycetota</taxon>
        <taxon>Actinomycetes</taxon>
        <taxon>Micromonosporales</taxon>
        <taxon>Micromonosporaceae</taxon>
        <taxon>Micromonospora</taxon>
    </lineage>
</organism>
<reference evidence="6 7" key="1">
    <citation type="submission" date="2018-01" db="EMBL/GenBank/DDBJ databases">
        <title>Draft genome sequence of Jishengella sp. NA12.</title>
        <authorList>
            <person name="Sahin N."/>
            <person name="Ay H."/>
            <person name="Saygin H."/>
        </authorList>
    </citation>
    <scope>NUCLEOTIDE SEQUENCE [LARGE SCALE GENOMIC DNA]</scope>
    <source>
        <strain evidence="6 7">NA12</strain>
    </source>
</reference>
<feature type="compositionally biased region" description="Low complexity" evidence="4">
    <location>
        <begin position="313"/>
        <end position="390"/>
    </location>
</feature>
<dbReference type="SUPFAM" id="SSF53448">
    <property type="entry name" value="Nucleotide-diphospho-sugar transferases"/>
    <property type="match status" value="1"/>
</dbReference>
<evidence type="ECO:0000313" key="7">
    <source>
        <dbReference type="Proteomes" id="UP000248924"/>
    </source>
</evidence>
<evidence type="ECO:0000256" key="2">
    <source>
        <dbReference type="ARBA" id="ARBA00022676"/>
    </source>
</evidence>
<proteinExistence type="inferred from homology"/>
<dbReference type="Pfam" id="PF00535">
    <property type="entry name" value="Glycos_transf_2"/>
    <property type="match status" value="1"/>
</dbReference>
<keyword evidence="7" id="KW-1185">Reference proteome</keyword>
<keyword evidence="3 6" id="KW-0808">Transferase</keyword>
<feature type="region of interest" description="Disordered" evidence="4">
    <location>
        <begin position="311"/>
        <end position="410"/>
    </location>
</feature>
<name>A0A2W2E3D0_9ACTN</name>
<dbReference type="InterPro" id="IPR050834">
    <property type="entry name" value="Glycosyltransf_2"/>
</dbReference>
<comment type="similarity">
    <text evidence="1">Belongs to the glycosyltransferase 2 family.</text>
</comment>
<gene>
    <name evidence="6" type="ORF">C1I95_16270</name>
</gene>
<dbReference type="PANTHER" id="PTHR43685:SF5">
    <property type="entry name" value="GLYCOSYLTRANSFERASE EPSE-RELATED"/>
    <property type="match status" value="1"/>
</dbReference>
<dbReference type="InterPro" id="IPR001173">
    <property type="entry name" value="Glyco_trans_2-like"/>
</dbReference>
<dbReference type="RefSeq" id="WP_111214691.1">
    <property type="nucleotide sequence ID" value="NZ_POTY01000093.1"/>
</dbReference>
<comment type="caution">
    <text evidence="6">The sequence shown here is derived from an EMBL/GenBank/DDBJ whole genome shotgun (WGS) entry which is preliminary data.</text>
</comment>
<evidence type="ECO:0000313" key="6">
    <source>
        <dbReference type="EMBL" id="PZG17113.1"/>
    </source>
</evidence>
<dbReference type="InterPro" id="IPR029044">
    <property type="entry name" value="Nucleotide-diphossugar_trans"/>
</dbReference>
<evidence type="ECO:0000256" key="3">
    <source>
        <dbReference type="ARBA" id="ARBA00022679"/>
    </source>
</evidence>
<sequence>MPSTPEVSVVVPTLARAALVTRAVRSALAQTVTDIEVIVVVDGPDEETGKALAEIGDPRLRVVELPAKGGAPNARNMGVREARARWTALLDDDDEWLPDKLAVQLEVARDAVVPSPIVASRLINKTPRAEFVMPRRLPEPGEPICEYLTLRRGLFHGDGFIQTSTIMAPTELLRRVPFTVGLRRQQELDWTVRATSHPDVDLVIAAEPLVLWHQDEDRPRISLSSPWQAQLEWLRGIRPLITPRAYAAITMSIISSMAAPTRSLRVFRLLLAEARRHGRPGFLDYLTFLQIWLIPPQLRHRMRDRILGRRNAAQDGQPAAGVAGQPAAGVAGQPAAGVAGQPAAGVAGQPAAGVAGQPAAGVAGQPAAGVAGQPAAGVAGQPAAGRPAVADQDGPDGRARSTETGADVRR</sequence>
<dbReference type="PANTHER" id="PTHR43685">
    <property type="entry name" value="GLYCOSYLTRANSFERASE"/>
    <property type="match status" value="1"/>
</dbReference>
<dbReference type="GO" id="GO:0016757">
    <property type="term" value="F:glycosyltransferase activity"/>
    <property type="evidence" value="ECO:0007669"/>
    <property type="project" value="UniProtKB-KW"/>
</dbReference>
<dbReference type="OrthoDB" id="153025at2"/>
<dbReference type="Proteomes" id="UP000248924">
    <property type="component" value="Unassembled WGS sequence"/>
</dbReference>
<dbReference type="CDD" id="cd00761">
    <property type="entry name" value="Glyco_tranf_GTA_type"/>
    <property type="match status" value="1"/>
</dbReference>
<keyword evidence="2" id="KW-0328">Glycosyltransferase</keyword>
<accession>A0A2W2E3D0</accession>
<protein>
    <submittedName>
        <fullName evidence="6">Glycosyltransferase family 2 protein</fullName>
    </submittedName>
</protein>
<feature type="domain" description="Glycosyltransferase 2-like" evidence="5">
    <location>
        <begin position="8"/>
        <end position="132"/>
    </location>
</feature>
<dbReference type="EMBL" id="POTY01000093">
    <property type="protein sequence ID" value="PZG17113.1"/>
    <property type="molecule type" value="Genomic_DNA"/>
</dbReference>
<dbReference type="AlphaFoldDB" id="A0A2W2E3D0"/>
<evidence type="ECO:0000256" key="4">
    <source>
        <dbReference type="SAM" id="MobiDB-lite"/>
    </source>
</evidence>
<feature type="compositionally biased region" description="Basic and acidic residues" evidence="4">
    <location>
        <begin position="395"/>
        <end position="410"/>
    </location>
</feature>
<dbReference type="Gene3D" id="3.90.550.10">
    <property type="entry name" value="Spore Coat Polysaccharide Biosynthesis Protein SpsA, Chain A"/>
    <property type="match status" value="1"/>
</dbReference>
<evidence type="ECO:0000259" key="5">
    <source>
        <dbReference type="Pfam" id="PF00535"/>
    </source>
</evidence>
<evidence type="ECO:0000256" key="1">
    <source>
        <dbReference type="ARBA" id="ARBA00006739"/>
    </source>
</evidence>